<evidence type="ECO:0000313" key="4">
    <source>
        <dbReference type="EMBL" id="ATB47971.1"/>
    </source>
</evidence>
<dbReference type="PANTHER" id="PTHR48106">
    <property type="entry name" value="QUINONE OXIDOREDUCTASE PIG3-RELATED"/>
    <property type="match status" value="1"/>
</dbReference>
<organism evidence="4 5">
    <name type="scientific">Corallococcus macrosporus DSM 14697</name>
    <dbReference type="NCBI Taxonomy" id="1189310"/>
    <lineage>
        <taxon>Bacteria</taxon>
        <taxon>Pseudomonadati</taxon>
        <taxon>Myxococcota</taxon>
        <taxon>Myxococcia</taxon>
        <taxon>Myxococcales</taxon>
        <taxon>Cystobacterineae</taxon>
        <taxon>Myxococcaceae</taxon>
        <taxon>Corallococcus</taxon>
    </lineage>
</organism>
<dbReference type="GO" id="GO:0070402">
    <property type="term" value="F:NADPH binding"/>
    <property type="evidence" value="ECO:0007669"/>
    <property type="project" value="TreeGrafter"/>
</dbReference>
<protein>
    <submittedName>
        <fullName evidence="4">NAD(P)H quinone oxidoreductase PIG3 family protein</fullName>
    </submittedName>
</protein>
<dbReference type="SUPFAM" id="SSF51735">
    <property type="entry name" value="NAD(P)-binding Rossmann-fold domains"/>
    <property type="match status" value="1"/>
</dbReference>
<dbReference type="InterPro" id="IPR011032">
    <property type="entry name" value="GroES-like_sf"/>
</dbReference>
<dbReference type="InterPro" id="IPR013149">
    <property type="entry name" value="ADH-like_C"/>
</dbReference>
<dbReference type="Proteomes" id="UP000217343">
    <property type="component" value="Chromosome"/>
</dbReference>
<sequence length="333" mass="35585">MRIIEAPMRAITQDGPGGPEVLRLCELPRPVPGPRQLRVRVRASALNRGDLLQRSGRYPLPPDVASPLIGVEVAGEVEAIGAEVRGFQPGQRVFGLVDGGGYAEACLMEEGMAIPMPPGWSFVNAAAVPEAFFTAHEALVELGGLRAGQSILIHAGGSGVGTACIQVARAVGARVFFTVSTEEKLRRCLALGAEAGVLRTGQDFAQEVPRLTQGAGVDVVADFVGGAALARNLSVLKFGGSLLLLGVLDGMEGALDVRQVILRRLQLRGMSLRPLPLEEKVAVTRRFRERWLPELAVGRVRPVIDSTFPLERVADAHRRMESNASFGKLVLEL</sequence>
<accession>A0A250JXA1</accession>
<dbReference type="Gene3D" id="3.90.180.10">
    <property type="entry name" value="Medium-chain alcohol dehydrogenases, catalytic domain"/>
    <property type="match status" value="1"/>
</dbReference>
<gene>
    <name evidence="4" type="ORF">MYMAC_003594</name>
</gene>
<dbReference type="KEGG" id="mmas:MYMAC_003594"/>
<dbReference type="AlphaFoldDB" id="A0A250JXA1"/>
<dbReference type="GO" id="GO:0016651">
    <property type="term" value="F:oxidoreductase activity, acting on NAD(P)H"/>
    <property type="evidence" value="ECO:0007669"/>
    <property type="project" value="TreeGrafter"/>
</dbReference>
<evidence type="ECO:0000256" key="2">
    <source>
        <dbReference type="ARBA" id="ARBA00023002"/>
    </source>
</evidence>
<dbReference type="InterPro" id="IPR036291">
    <property type="entry name" value="NAD(P)-bd_dom_sf"/>
</dbReference>
<dbReference type="PANTHER" id="PTHR48106:SF8">
    <property type="entry name" value="OS02G0805600 PROTEIN"/>
    <property type="match status" value="1"/>
</dbReference>
<proteinExistence type="predicted"/>
<dbReference type="Gene3D" id="3.40.50.720">
    <property type="entry name" value="NAD(P)-binding Rossmann-like Domain"/>
    <property type="match status" value="1"/>
</dbReference>
<feature type="domain" description="Enoyl reductase (ER)" evidence="3">
    <location>
        <begin position="17"/>
        <end position="331"/>
    </location>
</feature>
<dbReference type="EMBL" id="CP022203">
    <property type="protein sequence ID" value="ATB47971.1"/>
    <property type="molecule type" value="Genomic_DNA"/>
</dbReference>
<evidence type="ECO:0000256" key="1">
    <source>
        <dbReference type="ARBA" id="ARBA00022857"/>
    </source>
</evidence>
<dbReference type="InterPro" id="IPR020843">
    <property type="entry name" value="ER"/>
</dbReference>
<name>A0A250JXA1_9BACT</name>
<dbReference type="InterPro" id="IPR013154">
    <property type="entry name" value="ADH-like_N"/>
</dbReference>
<dbReference type="InterPro" id="IPR014189">
    <property type="entry name" value="Quinone_OxRdtase_PIG3"/>
</dbReference>
<dbReference type="CDD" id="cd05276">
    <property type="entry name" value="p53_inducible_oxidoreductase"/>
    <property type="match status" value="1"/>
</dbReference>
<keyword evidence="2" id="KW-0560">Oxidoreductase</keyword>
<keyword evidence="5" id="KW-1185">Reference proteome</keyword>
<dbReference type="NCBIfam" id="TIGR02824">
    <property type="entry name" value="quinone_pig3"/>
    <property type="match status" value="1"/>
</dbReference>
<dbReference type="SUPFAM" id="SSF50129">
    <property type="entry name" value="GroES-like"/>
    <property type="match status" value="1"/>
</dbReference>
<reference evidence="4 5" key="1">
    <citation type="submission" date="2017-06" db="EMBL/GenBank/DDBJ databases">
        <title>Sequencing and comparative analysis of myxobacterial genomes.</title>
        <authorList>
            <person name="Rupp O."/>
            <person name="Goesmann A."/>
            <person name="Sogaard-Andersen L."/>
        </authorList>
    </citation>
    <scope>NUCLEOTIDE SEQUENCE [LARGE SCALE GENOMIC DNA]</scope>
    <source>
        <strain evidence="4 5">DSM 14697</strain>
    </source>
</reference>
<dbReference type="Pfam" id="PF00107">
    <property type="entry name" value="ADH_zinc_N"/>
    <property type="match status" value="1"/>
</dbReference>
<keyword evidence="1" id="KW-0521">NADP</keyword>
<evidence type="ECO:0000259" key="3">
    <source>
        <dbReference type="SMART" id="SM00829"/>
    </source>
</evidence>
<dbReference type="Pfam" id="PF08240">
    <property type="entry name" value="ADH_N"/>
    <property type="match status" value="1"/>
</dbReference>
<dbReference type="SMART" id="SM00829">
    <property type="entry name" value="PKS_ER"/>
    <property type="match status" value="1"/>
</dbReference>
<evidence type="ECO:0000313" key="5">
    <source>
        <dbReference type="Proteomes" id="UP000217343"/>
    </source>
</evidence>